<dbReference type="InterPro" id="IPR045863">
    <property type="entry name" value="CorA_TM1_TM2"/>
</dbReference>
<organism evidence="6 7">
    <name type="scientific">Cladonia borealis</name>
    <dbReference type="NCBI Taxonomy" id="184061"/>
    <lineage>
        <taxon>Eukaryota</taxon>
        <taxon>Fungi</taxon>
        <taxon>Dikarya</taxon>
        <taxon>Ascomycota</taxon>
        <taxon>Pezizomycotina</taxon>
        <taxon>Lecanoromycetes</taxon>
        <taxon>OSLEUM clade</taxon>
        <taxon>Lecanoromycetidae</taxon>
        <taxon>Lecanorales</taxon>
        <taxon>Lecanorineae</taxon>
        <taxon>Cladoniaceae</taxon>
        <taxon>Cladonia</taxon>
    </lineage>
</organism>
<feature type="transmembrane region" description="Helical" evidence="5">
    <location>
        <begin position="425"/>
        <end position="445"/>
    </location>
</feature>
<evidence type="ECO:0000256" key="1">
    <source>
        <dbReference type="ARBA" id="ARBA00004141"/>
    </source>
</evidence>
<dbReference type="SUPFAM" id="SSF144083">
    <property type="entry name" value="Magnesium transport protein CorA, transmembrane region"/>
    <property type="match status" value="1"/>
</dbReference>
<keyword evidence="2 5" id="KW-0812">Transmembrane</keyword>
<dbReference type="GO" id="GO:0016020">
    <property type="term" value="C:membrane"/>
    <property type="evidence" value="ECO:0007669"/>
    <property type="project" value="UniProtKB-SubCell"/>
</dbReference>
<evidence type="ECO:0000256" key="5">
    <source>
        <dbReference type="SAM" id="Phobius"/>
    </source>
</evidence>
<evidence type="ECO:0000256" key="3">
    <source>
        <dbReference type="ARBA" id="ARBA00022989"/>
    </source>
</evidence>
<evidence type="ECO:0000313" key="6">
    <source>
        <dbReference type="EMBL" id="KAK0513561.1"/>
    </source>
</evidence>
<keyword evidence="7" id="KW-1185">Reference proteome</keyword>
<dbReference type="InterPro" id="IPR002523">
    <property type="entry name" value="MgTranspt_CorA/ZnTranspt_ZntB"/>
</dbReference>
<dbReference type="AlphaFoldDB" id="A0AA39R500"/>
<evidence type="ECO:0000313" key="7">
    <source>
        <dbReference type="Proteomes" id="UP001166286"/>
    </source>
</evidence>
<dbReference type="EMBL" id="JAFEKC020000007">
    <property type="protein sequence ID" value="KAK0513561.1"/>
    <property type="molecule type" value="Genomic_DNA"/>
</dbReference>
<reference evidence="6" key="1">
    <citation type="submission" date="2023-03" db="EMBL/GenBank/DDBJ databases">
        <title>Complete genome of Cladonia borealis.</title>
        <authorList>
            <person name="Park H."/>
        </authorList>
    </citation>
    <scope>NUCLEOTIDE SEQUENCE</scope>
    <source>
        <strain evidence="6">ANT050790</strain>
    </source>
</reference>
<feature type="transmembrane region" description="Helical" evidence="5">
    <location>
        <begin position="383"/>
        <end position="405"/>
    </location>
</feature>
<proteinExistence type="predicted"/>
<dbReference type="Pfam" id="PF01544">
    <property type="entry name" value="CorA"/>
    <property type="match status" value="1"/>
</dbReference>
<gene>
    <name evidence="6" type="ORF">JMJ35_003925</name>
</gene>
<dbReference type="Proteomes" id="UP001166286">
    <property type="component" value="Unassembled WGS sequence"/>
</dbReference>
<evidence type="ECO:0000256" key="2">
    <source>
        <dbReference type="ARBA" id="ARBA00022692"/>
    </source>
</evidence>
<keyword evidence="4 5" id="KW-0472">Membrane</keyword>
<dbReference type="Gene3D" id="1.20.58.340">
    <property type="entry name" value="Magnesium transport protein CorA, transmembrane region"/>
    <property type="match status" value="1"/>
</dbReference>
<protein>
    <submittedName>
        <fullName evidence="6">Uncharacterized protein</fullName>
    </submittedName>
</protein>
<accession>A0AA39R500</accession>
<comment type="caution">
    <text evidence="6">The sequence shown here is derived from an EMBL/GenBank/DDBJ whole genome shotgun (WGS) entry which is preliminary data.</text>
</comment>
<sequence>MQRSRANATVHFGNTDVELGSLRRSLTPSLQDGRVSNCSSLRSSLDDDYYLAQNCEIRTYDDGLSSCGTSVRGEGLYTSSWCGESGDIGGFKEYLKARDPHRTRWINVIGWSNTYLEEISKAYLGNHQCLALEELSRQSLGGPTNAGEDEKFIWLQTQIWFVGKRNPLWSSIRQIRFRMVVCLPTANHAGTIITNFLGPYRLAQEVGSIFVDRVLEAHSLGHQTLGCVWLLAFAILRTTAEQLDFAFDIFDPIESSSYTPNVPRLHELPNILEKSNRLARIDRYLSGLEEFLSFFLSVRQHLPVQQMPVMDFDAPAFRSLEVTSSASLEAVRAREKIQQEQRLCQTYMRQYDTLVQLVISYSATQITERLDSGQRLGEQFAKIGMFLAALAGIVAPLSLLTGFYGMNVQELVPGTSGTLFGFWRIGIPVLLLTTSCIASTAIWMTNNSRLAPRTR</sequence>
<evidence type="ECO:0000256" key="4">
    <source>
        <dbReference type="ARBA" id="ARBA00023136"/>
    </source>
</evidence>
<keyword evidence="3 5" id="KW-1133">Transmembrane helix</keyword>
<name>A0AA39R500_9LECA</name>
<comment type="subcellular location">
    <subcellularLocation>
        <location evidence="1">Membrane</location>
        <topology evidence="1">Multi-pass membrane protein</topology>
    </subcellularLocation>
</comment>